<reference evidence="2" key="1">
    <citation type="journal article" date="2013" name="New Phytol.">
        <title>Comparative genomic and transcriptomic analyses reveal the hemibiotrophic stage shift of Colletotrichum fungi.</title>
        <authorList>
            <person name="Gan P."/>
            <person name="Ikeda K."/>
            <person name="Irieda H."/>
            <person name="Narusaka M."/>
            <person name="O'Connell R.J."/>
            <person name="Narusaka Y."/>
            <person name="Takano Y."/>
            <person name="Kubo Y."/>
            <person name="Shirasu K."/>
        </authorList>
    </citation>
    <scope>NUCLEOTIDE SEQUENCE [LARGE SCALE GENOMIC DNA]</scope>
    <source>
        <strain evidence="2">104-T / ATCC 96160 / CBS 514.97 / LARS 414 / MAFF 240422</strain>
    </source>
</reference>
<evidence type="ECO:0000313" key="2">
    <source>
        <dbReference type="Proteomes" id="UP000014480"/>
    </source>
</evidence>
<proteinExistence type="predicted"/>
<evidence type="ECO:0000313" key="1">
    <source>
        <dbReference type="EMBL" id="TDZ22551.1"/>
    </source>
</evidence>
<accession>A0A484FXT2</accession>
<name>A0A484FXT2_COLOR</name>
<gene>
    <name evidence="1" type="ORF">Cob_v004702</name>
</gene>
<reference evidence="2" key="2">
    <citation type="journal article" date="2019" name="Mol. Plant Microbe Interact.">
        <title>Genome sequence resources for four phytopathogenic fungi from the Colletotrichum orbiculare species complex.</title>
        <authorList>
            <person name="Gan P."/>
            <person name="Tsushima A."/>
            <person name="Narusaka M."/>
            <person name="Narusaka Y."/>
            <person name="Takano Y."/>
            <person name="Kubo Y."/>
            <person name="Shirasu K."/>
        </authorList>
    </citation>
    <scope>GENOME REANNOTATION</scope>
    <source>
        <strain evidence="2">104-T / ATCC 96160 / CBS 514.97 / LARS 414 / MAFF 240422</strain>
    </source>
</reference>
<keyword evidence="2" id="KW-1185">Reference proteome</keyword>
<dbReference type="Proteomes" id="UP000014480">
    <property type="component" value="Unassembled WGS sequence"/>
</dbReference>
<sequence>MQTVDTCDLQEVWLDAPRLQGSGEQTSAKTEDNSKNWKGEWSGGGLQISVSGQSARLCAQCHDRATREQFCQFKQSLAVLLADFAETTSIVAVELESFVDDVPFNGIPCQFQVPLLAVIVVDQGHGAIWVITLLRLATPSRPSPSLHPISAQYSQYTCLGPVGIPAGQARCPWARSVIIQVAVHGGMARQAANTNE</sequence>
<organism evidence="1 2">
    <name type="scientific">Colletotrichum orbiculare (strain 104-T / ATCC 96160 / CBS 514.97 / LARS 414 / MAFF 240422)</name>
    <name type="common">Cucumber anthracnose fungus</name>
    <name type="synonym">Colletotrichum lagenarium</name>
    <dbReference type="NCBI Taxonomy" id="1213857"/>
    <lineage>
        <taxon>Eukaryota</taxon>
        <taxon>Fungi</taxon>
        <taxon>Dikarya</taxon>
        <taxon>Ascomycota</taxon>
        <taxon>Pezizomycotina</taxon>
        <taxon>Sordariomycetes</taxon>
        <taxon>Hypocreomycetidae</taxon>
        <taxon>Glomerellales</taxon>
        <taxon>Glomerellaceae</taxon>
        <taxon>Colletotrichum</taxon>
        <taxon>Colletotrichum orbiculare species complex</taxon>
    </lineage>
</organism>
<protein>
    <submittedName>
        <fullName evidence="1">Uncharacterized protein</fullName>
    </submittedName>
</protein>
<dbReference type="AlphaFoldDB" id="A0A484FXT2"/>
<dbReference type="EMBL" id="AMCV02000010">
    <property type="protein sequence ID" value="TDZ22551.1"/>
    <property type="molecule type" value="Genomic_DNA"/>
</dbReference>
<comment type="caution">
    <text evidence="1">The sequence shown here is derived from an EMBL/GenBank/DDBJ whole genome shotgun (WGS) entry which is preliminary data.</text>
</comment>